<dbReference type="PANTHER" id="PTHR43014">
    <property type="entry name" value="MERCURIC REDUCTASE"/>
    <property type="match status" value="1"/>
</dbReference>
<evidence type="ECO:0000256" key="2">
    <source>
        <dbReference type="ARBA" id="ARBA00007532"/>
    </source>
</evidence>
<dbReference type="Gene3D" id="3.30.390.30">
    <property type="match status" value="1"/>
</dbReference>
<sequence>MMQQRSFDVVVVGAGPGGEVAAGRLAEAGLEVAIVEDRKVGGECSYWACIPSKALLRPGELLAEARRVPGVAEAITGPLDPAAVLRRRDELIGGLDDAGQLPWLQERGITLVRGRGRLDGERRVVVGKEILEARRAVILAGGTAPALPPIEGLAEASPWTNREATTARELPGRLVVLGGGVVGSELTQAYASLGTRVTLIEGERRLLPREEEFACEQVTAALTELGVDIRCGQKAAGVRREGDRVVVALGDGSTAEGDQLLVATGRVPESHDLGLSAVGLPEGGYIETDEHTRVPGKDWLYVVGDLNGRALFTHMAKYQAALATGHILGKPIAATHLADGPGAPRVIFTDPQVAAVGHTTASAKAAGLEVRVVDLGTSANAGGSYYGNGARGTSRFLVDERRQLLVGATITGSEVADFLHAATIAIVGEVPLPRLRHAIPAFPTRSEIWLYLFNALGL</sequence>
<dbReference type="PRINTS" id="PR00368">
    <property type="entry name" value="FADPNR"/>
</dbReference>
<protein>
    <submittedName>
        <fullName evidence="7">NAD(P)/FAD-dependent oxidoreductase</fullName>
    </submittedName>
</protein>
<evidence type="ECO:0000256" key="1">
    <source>
        <dbReference type="ARBA" id="ARBA00001974"/>
    </source>
</evidence>
<dbReference type="Pfam" id="PF07992">
    <property type="entry name" value="Pyr_redox_2"/>
    <property type="match status" value="1"/>
</dbReference>
<dbReference type="SUPFAM" id="SSF51905">
    <property type="entry name" value="FAD/NAD(P)-binding domain"/>
    <property type="match status" value="1"/>
</dbReference>
<keyword evidence="8" id="KW-1185">Reference proteome</keyword>
<dbReference type="SUPFAM" id="SSF55424">
    <property type="entry name" value="FAD/NAD-linked reductases, dimerisation (C-terminal) domain"/>
    <property type="match status" value="1"/>
</dbReference>
<feature type="domain" description="Pyridine nucleotide-disulphide oxidoreductase dimerisation" evidence="5">
    <location>
        <begin position="344"/>
        <end position="448"/>
    </location>
</feature>
<dbReference type="EMBL" id="BAAARV010000018">
    <property type="protein sequence ID" value="GAA2338305.1"/>
    <property type="molecule type" value="Genomic_DNA"/>
</dbReference>
<comment type="caution">
    <text evidence="7">The sequence shown here is derived from an EMBL/GenBank/DDBJ whole genome shotgun (WGS) entry which is preliminary data.</text>
</comment>
<dbReference type="Proteomes" id="UP001501444">
    <property type="component" value="Unassembled WGS sequence"/>
</dbReference>
<dbReference type="PRINTS" id="PR00411">
    <property type="entry name" value="PNDRDTASEI"/>
</dbReference>
<dbReference type="InterPro" id="IPR001100">
    <property type="entry name" value="Pyr_nuc-diS_OxRdtase"/>
</dbReference>
<dbReference type="Gene3D" id="3.50.50.60">
    <property type="entry name" value="FAD/NAD(P)-binding domain"/>
    <property type="match status" value="2"/>
</dbReference>
<accession>A0ABN3FUZ5</accession>
<evidence type="ECO:0000256" key="3">
    <source>
        <dbReference type="ARBA" id="ARBA00022630"/>
    </source>
</evidence>
<evidence type="ECO:0000259" key="5">
    <source>
        <dbReference type="Pfam" id="PF02852"/>
    </source>
</evidence>
<dbReference type="Pfam" id="PF02852">
    <property type="entry name" value="Pyr_redox_dim"/>
    <property type="match status" value="1"/>
</dbReference>
<evidence type="ECO:0000259" key="6">
    <source>
        <dbReference type="Pfam" id="PF07992"/>
    </source>
</evidence>
<dbReference type="RefSeq" id="WP_344611984.1">
    <property type="nucleotide sequence ID" value="NZ_BAAARV010000018.1"/>
</dbReference>
<name>A0ABN3FUZ5_9ACTN</name>
<dbReference type="InterPro" id="IPR023753">
    <property type="entry name" value="FAD/NAD-binding_dom"/>
</dbReference>
<gene>
    <name evidence="7" type="ORF">GCM10010170_019770</name>
</gene>
<comment type="similarity">
    <text evidence="2">Belongs to the class-I pyridine nucleotide-disulfide oxidoreductase family.</text>
</comment>
<dbReference type="InterPro" id="IPR004099">
    <property type="entry name" value="Pyr_nucl-diS_OxRdtase_dimer"/>
</dbReference>
<evidence type="ECO:0000256" key="4">
    <source>
        <dbReference type="ARBA" id="ARBA00022827"/>
    </source>
</evidence>
<reference evidence="7 8" key="1">
    <citation type="journal article" date="2019" name="Int. J. Syst. Evol. Microbiol.">
        <title>The Global Catalogue of Microorganisms (GCM) 10K type strain sequencing project: providing services to taxonomists for standard genome sequencing and annotation.</title>
        <authorList>
            <consortium name="The Broad Institute Genomics Platform"/>
            <consortium name="The Broad Institute Genome Sequencing Center for Infectious Disease"/>
            <person name="Wu L."/>
            <person name="Ma J."/>
        </authorList>
    </citation>
    <scope>NUCLEOTIDE SEQUENCE [LARGE SCALE GENOMIC DNA]</scope>
    <source>
        <strain evidence="7 8">JCM 3272</strain>
    </source>
</reference>
<keyword evidence="4" id="KW-0274">FAD</keyword>
<keyword evidence="3" id="KW-0285">Flavoprotein</keyword>
<dbReference type="InterPro" id="IPR036188">
    <property type="entry name" value="FAD/NAD-bd_sf"/>
</dbReference>
<evidence type="ECO:0000313" key="8">
    <source>
        <dbReference type="Proteomes" id="UP001501444"/>
    </source>
</evidence>
<organism evidence="7 8">
    <name type="scientific">Dactylosporangium salmoneum</name>
    <dbReference type="NCBI Taxonomy" id="53361"/>
    <lineage>
        <taxon>Bacteria</taxon>
        <taxon>Bacillati</taxon>
        <taxon>Actinomycetota</taxon>
        <taxon>Actinomycetes</taxon>
        <taxon>Micromonosporales</taxon>
        <taxon>Micromonosporaceae</taxon>
        <taxon>Dactylosporangium</taxon>
    </lineage>
</organism>
<feature type="domain" description="FAD/NAD(P)-binding" evidence="6">
    <location>
        <begin position="7"/>
        <end position="319"/>
    </location>
</feature>
<comment type="cofactor">
    <cofactor evidence="1">
        <name>FAD</name>
        <dbReference type="ChEBI" id="CHEBI:57692"/>
    </cofactor>
</comment>
<dbReference type="PANTHER" id="PTHR43014:SF2">
    <property type="entry name" value="MERCURIC REDUCTASE"/>
    <property type="match status" value="1"/>
</dbReference>
<dbReference type="InterPro" id="IPR016156">
    <property type="entry name" value="FAD/NAD-linked_Rdtase_dimer_sf"/>
</dbReference>
<dbReference type="PIRSF" id="PIRSF000350">
    <property type="entry name" value="Mercury_reductase_MerA"/>
    <property type="match status" value="1"/>
</dbReference>
<proteinExistence type="inferred from homology"/>
<evidence type="ECO:0000313" key="7">
    <source>
        <dbReference type="EMBL" id="GAA2338305.1"/>
    </source>
</evidence>